<accession>A0A4R5A2U8</accession>
<evidence type="ECO:0000256" key="7">
    <source>
        <dbReference type="ARBA" id="ARBA00034000"/>
    </source>
</evidence>
<dbReference type="Pfam" id="PF00912">
    <property type="entry name" value="Transgly"/>
    <property type="match status" value="1"/>
</dbReference>
<feature type="domain" description="Glycosyl transferase family 51" evidence="12">
    <location>
        <begin position="73"/>
        <end position="242"/>
    </location>
</feature>
<keyword evidence="6" id="KW-0511">Multifunctional enzyme</keyword>
<keyword evidence="10" id="KW-0812">Transmembrane</keyword>
<keyword evidence="4" id="KW-0808">Transferase</keyword>
<proteinExistence type="predicted"/>
<feature type="domain" description="Penicillin-binding protein transpeptidase" evidence="11">
    <location>
        <begin position="346"/>
        <end position="606"/>
    </location>
</feature>
<evidence type="ECO:0000256" key="9">
    <source>
        <dbReference type="SAM" id="MobiDB-lite"/>
    </source>
</evidence>
<dbReference type="PANTHER" id="PTHR32282:SF34">
    <property type="entry name" value="PENICILLIN-BINDING PROTEIN 1A"/>
    <property type="match status" value="1"/>
</dbReference>
<dbReference type="EMBL" id="SMKU01000416">
    <property type="protein sequence ID" value="TDD65300.1"/>
    <property type="molecule type" value="Genomic_DNA"/>
</dbReference>
<evidence type="ECO:0000256" key="2">
    <source>
        <dbReference type="ARBA" id="ARBA00022670"/>
    </source>
</evidence>
<keyword evidence="10" id="KW-1133">Transmembrane helix</keyword>
<dbReference type="InterPro" id="IPR050396">
    <property type="entry name" value="Glycosyltr_51/Transpeptidase"/>
</dbReference>
<dbReference type="PANTHER" id="PTHR32282">
    <property type="entry name" value="BINDING PROTEIN TRANSPEPTIDASE, PUTATIVE-RELATED"/>
    <property type="match status" value="1"/>
</dbReference>
<dbReference type="SUPFAM" id="SSF56601">
    <property type="entry name" value="beta-lactamase/transpeptidase-like"/>
    <property type="match status" value="1"/>
</dbReference>
<dbReference type="AlphaFoldDB" id="A0A4R5A2U8"/>
<gene>
    <name evidence="13" type="ORF">E1298_41515</name>
</gene>
<dbReference type="OrthoDB" id="7911552at2"/>
<dbReference type="GO" id="GO:0008955">
    <property type="term" value="F:peptidoglycan glycosyltransferase activity"/>
    <property type="evidence" value="ECO:0007669"/>
    <property type="project" value="UniProtKB-EC"/>
</dbReference>
<evidence type="ECO:0000256" key="8">
    <source>
        <dbReference type="ARBA" id="ARBA00049902"/>
    </source>
</evidence>
<dbReference type="GO" id="GO:0006508">
    <property type="term" value="P:proteolysis"/>
    <property type="evidence" value="ECO:0007669"/>
    <property type="project" value="UniProtKB-KW"/>
</dbReference>
<reference evidence="13 14" key="1">
    <citation type="submission" date="2019-03" db="EMBL/GenBank/DDBJ databases">
        <title>Draft genome sequences of novel Actinobacteria.</title>
        <authorList>
            <person name="Sahin N."/>
            <person name="Ay H."/>
            <person name="Saygin H."/>
        </authorList>
    </citation>
    <scope>NUCLEOTIDE SEQUENCE [LARGE SCALE GENOMIC DNA]</scope>
    <source>
        <strain evidence="13 14">H3C3</strain>
    </source>
</reference>
<keyword evidence="14" id="KW-1185">Reference proteome</keyword>
<evidence type="ECO:0000256" key="3">
    <source>
        <dbReference type="ARBA" id="ARBA00022676"/>
    </source>
</evidence>
<dbReference type="InterPro" id="IPR023346">
    <property type="entry name" value="Lysozyme-like_dom_sf"/>
</dbReference>
<evidence type="ECO:0000256" key="6">
    <source>
        <dbReference type="ARBA" id="ARBA00023268"/>
    </source>
</evidence>
<dbReference type="InterPro" id="IPR036950">
    <property type="entry name" value="PBP_transglycosylase"/>
</dbReference>
<dbReference type="InterPro" id="IPR001264">
    <property type="entry name" value="Glyco_trans_51"/>
</dbReference>
<keyword evidence="3" id="KW-0328">Glycosyltransferase</keyword>
<dbReference type="Gene3D" id="3.40.710.10">
    <property type="entry name" value="DD-peptidase/beta-lactamase superfamily"/>
    <property type="match status" value="1"/>
</dbReference>
<evidence type="ECO:0000256" key="1">
    <source>
        <dbReference type="ARBA" id="ARBA00022645"/>
    </source>
</evidence>
<sequence>GPGKRSLADHLRSRGTGWRRFVPSWKVVAGVTALSCVSLFTLTWVAYANTPTPAEPTVAGVEDQASIFYYTDGTEIGRIGKKRQSVELRQVPAVVQDAVLAAENRSFRTDPGFSVKGTSRAVWRNLTGGSGGGSTITQQLAKNYYSDPNNRTMSRKFRELFISLKLEDKRSKDEILKLYLNTIYFGRDTYGIQAASREYFGKDVWKLSPDQAAVLGGIIQNPNRDPGEKANRAWLTARYQYTLKGLVSMNKLSKADAERYMAKVPRINEAGTGNQLYGGQRGYMLMRAKEELRRLGIDNKELTTKGLRVYTTFDRKKMADAKEAAEHTVPQVRPAKLAKKKIRVGLVSVNTANGEVVAFYGGPNYLTQAFDNVWSGSAQAGSAMKPYVLATALKQNYSLKSLVEGRSMTPIDPNGNVVPKGSQNATVVPNGHNAGPAINLVKATQDSINTAFIQLMGKVGIQEVIKTETDAGIAPDLLKPHNCCLNLALGVNNIRPIEQAAGYATFANGGVYHKPHVIRTVKMTDNKTVRLKPKYESHRVFDGKVAADATYAMQQVIRGGTATAAALPDGRPAAGKTGTTDRNVATWFVGYVPQISTAVTMYNDAAGPDGKKKSLILDGIGEVQGGTIPARIWRHYMTEATRGMSPEAFPPPVWGGLVQQWAKPPPPKKKKDDDGRPPWCDGPIGQYDPRCQDDDDDPGQGDKPPCQSPFPDGNCDPNKPPSNPPPRWWCSVHRGDPACRGMGNGGGRWPRVEGMTPLLPLTRPPE</sequence>
<dbReference type="RefSeq" id="WP_131902873.1">
    <property type="nucleotide sequence ID" value="NZ_SMKU01000416.1"/>
</dbReference>
<feature type="transmembrane region" description="Helical" evidence="10">
    <location>
        <begin position="21"/>
        <end position="47"/>
    </location>
</feature>
<evidence type="ECO:0000313" key="14">
    <source>
        <dbReference type="Proteomes" id="UP000294513"/>
    </source>
</evidence>
<comment type="catalytic activity">
    <reaction evidence="8">
        <text>[GlcNAc-(1-&gt;4)-Mur2Ac(oyl-L-Ala-gamma-D-Glu-L-Lys-D-Ala-D-Ala)](n)-di-trans,octa-cis-undecaprenyl diphosphate + beta-D-GlcNAc-(1-&gt;4)-Mur2Ac(oyl-L-Ala-gamma-D-Glu-L-Lys-D-Ala-D-Ala)-di-trans,octa-cis-undecaprenyl diphosphate = [GlcNAc-(1-&gt;4)-Mur2Ac(oyl-L-Ala-gamma-D-Glu-L-Lys-D-Ala-D-Ala)](n+1)-di-trans,octa-cis-undecaprenyl diphosphate + di-trans,octa-cis-undecaprenyl diphosphate + H(+)</text>
        <dbReference type="Rhea" id="RHEA:23708"/>
        <dbReference type="Rhea" id="RHEA-COMP:9602"/>
        <dbReference type="Rhea" id="RHEA-COMP:9603"/>
        <dbReference type="ChEBI" id="CHEBI:15378"/>
        <dbReference type="ChEBI" id="CHEBI:58405"/>
        <dbReference type="ChEBI" id="CHEBI:60033"/>
        <dbReference type="ChEBI" id="CHEBI:78435"/>
        <dbReference type="EC" id="2.4.99.28"/>
    </reaction>
</comment>
<feature type="compositionally biased region" description="Pro residues" evidence="9">
    <location>
        <begin position="718"/>
        <end position="727"/>
    </location>
</feature>
<evidence type="ECO:0000259" key="11">
    <source>
        <dbReference type="Pfam" id="PF00905"/>
    </source>
</evidence>
<dbReference type="GO" id="GO:0009002">
    <property type="term" value="F:serine-type D-Ala-D-Ala carboxypeptidase activity"/>
    <property type="evidence" value="ECO:0007669"/>
    <property type="project" value="UniProtKB-EC"/>
</dbReference>
<keyword evidence="10" id="KW-0472">Membrane</keyword>
<dbReference type="Pfam" id="PF00905">
    <property type="entry name" value="Transpeptidase"/>
    <property type="match status" value="1"/>
</dbReference>
<keyword evidence="1" id="KW-0121">Carboxypeptidase</keyword>
<dbReference type="GO" id="GO:0009252">
    <property type="term" value="P:peptidoglycan biosynthetic process"/>
    <property type="evidence" value="ECO:0007669"/>
    <property type="project" value="TreeGrafter"/>
</dbReference>
<dbReference type="Gene3D" id="1.10.3810.10">
    <property type="entry name" value="Biosynthetic peptidoglycan transglycosylase-like"/>
    <property type="match status" value="1"/>
</dbReference>
<dbReference type="InterPro" id="IPR001460">
    <property type="entry name" value="PCN-bd_Tpept"/>
</dbReference>
<feature type="non-terminal residue" evidence="13">
    <location>
        <position position="1"/>
    </location>
</feature>
<dbReference type="InterPro" id="IPR012338">
    <property type="entry name" value="Beta-lactam/transpept-like"/>
</dbReference>
<evidence type="ECO:0000313" key="13">
    <source>
        <dbReference type="EMBL" id="TDD65300.1"/>
    </source>
</evidence>
<keyword evidence="5" id="KW-0378">Hydrolase</keyword>
<feature type="region of interest" description="Disordered" evidence="9">
    <location>
        <begin position="647"/>
        <end position="766"/>
    </location>
</feature>
<comment type="caution">
    <text evidence="13">The sequence shown here is derived from an EMBL/GenBank/DDBJ whole genome shotgun (WGS) entry which is preliminary data.</text>
</comment>
<keyword evidence="2" id="KW-0645">Protease</keyword>
<name>A0A4R5A2U8_9ACTN</name>
<protein>
    <submittedName>
        <fullName evidence="13">Penicillin-binding protein</fullName>
    </submittedName>
</protein>
<comment type="catalytic activity">
    <reaction evidence="7">
        <text>Preferential cleavage: (Ac)2-L-Lys-D-Ala-|-D-Ala. Also transpeptidation of peptidyl-alanyl moieties that are N-acyl substituents of D-alanine.</text>
        <dbReference type="EC" id="3.4.16.4"/>
    </reaction>
</comment>
<dbReference type="GO" id="GO:0008658">
    <property type="term" value="F:penicillin binding"/>
    <property type="evidence" value="ECO:0007669"/>
    <property type="project" value="InterPro"/>
</dbReference>
<evidence type="ECO:0000256" key="10">
    <source>
        <dbReference type="SAM" id="Phobius"/>
    </source>
</evidence>
<evidence type="ECO:0000259" key="12">
    <source>
        <dbReference type="Pfam" id="PF00912"/>
    </source>
</evidence>
<dbReference type="SUPFAM" id="SSF53955">
    <property type="entry name" value="Lysozyme-like"/>
    <property type="match status" value="1"/>
</dbReference>
<evidence type="ECO:0000256" key="4">
    <source>
        <dbReference type="ARBA" id="ARBA00022679"/>
    </source>
</evidence>
<dbReference type="GO" id="GO:0030288">
    <property type="term" value="C:outer membrane-bounded periplasmic space"/>
    <property type="evidence" value="ECO:0007669"/>
    <property type="project" value="TreeGrafter"/>
</dbReference>
<dbReference type="Proteomes" id="UP000294513">
    <property type="component" value="Unassembled WGS sequence"/>
</dbReference>
<organism evidence="13 14">
    <name type="scientific">Actinomadura rubrisoli</name>
    <dbReference type="NCBI Taxonomy" id="2530368"/>
    <lineage>
        <taxon>Bacteria</taxon>
        <taxon>Bacillati</taxon>
        <taxon>Actinomycetota</taxon>
        <taxon>Actinomycetes</taxon>
        <taxon>Streptosporangiales</taxon>
        <taxon>Thermomonosporaceae</taxon>
        <taxon>Actinomadura</taxon>
    </lineage>
</organism>
<evidence type="ECO:0000256" key="5">
    <source>
        <dbReference type="ARBA" id="ARBA00022801"/>
    </source>
</evidence>